<dbReference type="GO" id="GO:0006935">
    <property type="term" value="P:chemotaxis"/>
    <property type="evidence" value="ECO:0007669"/>
    <property type="project" value="InterPro"/>
</dbReference>
<feature type="domain" description="CheW-like" evidence="1">
    <location>
        <begin position="10"/>
        <end position="150"/>
    </location>
</feature>
<gene>
    <name evidence="2" type="ORF">B9G79_02140</name>
</gene>
<dbReference type="Gene3D" id="2.40.50.180">
    <property type="entry name" value="CheA-289, Domain 4"/>
    <property type="match status" value="1"/>
</dbReference>
<name>A0A1Z3N4Y8_BDEBC</name>
<dbReference type="EMBL" id="CP020946">
    <property type="protein sequence ID" value="ASD62447.1"/>
    <property type="molecule type" value="Genomic_DNA"/>
</dbReference>
<dbReference type="PANTHER" id="PTHR22617:SF41">
    <property type="entry name" value="CHEMOTAXIS SIGNAL TRANSDUCTION SYSTEM ADAPTOR PROTEIN CHEW"/>
    <property type="match status" value="1"/>
</dbReference>
<dbReference type="GO" id="GO:0005829">
    <property type="term" value="C:cytosol"/>
    <property type="evidence" value="ECO:0007669"/>
    <property type="project" value="TreeGrafter"/>
</dbReference>
<accession>A0A1Z3N4Y8</accession>
<dbReference type="SUPFAM" id="SSF50341">
    <property type="entry name" value="CheW-like"/>
    <property type="match status" value="1"/>
</dbReference>
<proteinExistence type="predicted"/>
<evidence type="ECO:0000313" key="2">
    <source>
        <dbReference type="EMBL" id="ASD62447.1"/>
    </source>
</evidence>
<organism evidence="2 3">
    <name type="scientific">Bdellovibrio bacteriovorus</name>
    <dbReference type="NCBI Taxonomy" id="959"/>
    <lineage>
        <taxon>Bacteria</taxon>
        <taxon>Pseudomonadati</taxon>
        <taxon>Bdellovibrionota</taxon>
        <taxon>Bdellovibrionia</taxon>
        <taxon>Bdellovibrionales</taxon>
        <taxon>Pseudobdellovibrionaceae</taxon>
        <taxon>Bdellovibrio</taxon>
    </lineage>
</organism>
<dbReference type="InterPro" id="IPR036061">
    <property type="entry name" value="CheW-like_dom_sf"/>
</dbReference>
<sequence length="165" mass="18311">MSDVSMKAKPGQYLTFQLMAEQYGVAIETVREINQFGEITPVPRTPDYVKGVMNLRGKIIPVVNLRIKFGMQSQDTTRDTCIIVIDTEIGQVGMIVDSVKEVVDLQENQIEPSPVLGNEHAMSFVRGMGKVDNKVVILVDIVSAFNQDQMGQMAQFSHHEEAKAA</sequence>
<dbReference type="AlphaFoldDB" id="A0A1Z3N4Y8"/>
<reference evidence="2 3" key="1">
    <citation type="submission" date="2017-04" db="EMBL/GenBank/DDBJ databases">
        <title>Whole genome sequence of Bdellovibrio bacteriovorus strain SSB218315.</title>
        <authorList>
            <person name="Oyedara O."/>
            <person name="Rodriguez-Perez M.A."/>
        </authorList>
    </citation>
    <scope>NUCLEOTIDE SEQUENCE [LARGE SCALE GENOMIC DNA]</scope>
    <source>
        <strain evidence="2 3">SSB218315</strain>
    </source>
</reference>
<dbReference type="Proteomes" id="UP000197003">
    <property type="component" value="Chromosome"/>
</dbReference>
<dbReference type="PANTHER" id="PTHR22617">
    <property type="entry name" value="CHEMOTAXIS SENSOR HISTIDINE KINASE-RELATED"/>
    <property type="match status" value="1"/>
</dbReference>
<dbReference type="PROSITE" id="PS50851">
    <property type="entry name" value="CHEW"/>
    <property type="match status" value="1"/>
</dbReference>
<dbReference type="SMART" id="SM00260">
    <property type="entry name" value="CheW"/>
    <property type="match status" value="1"/>
</dbReference>
<protein>
    <submittedName>
        <fullName evidence="2">Response regulator</fullName>
    </submittedName>
</protein>
<evidence type="ECO:0000259" key="1">
    <source>
        <dbReference type="PROSITE" id="PS50851"/>
    </source>
</evidence>
<dbReference type="GO" id="GO:0007165">
    <property type="term" value="P:signal transduction"/>
    <property type="evidence" value="ECO:0007669"/>
    <property type="project" value="InterPro"/>
</dbReference>
<dbReference type="RefSeq" id="WP_088564086.1">
    <property type="nucleotide sequence ID" value="NZ_CP020946.1"/>
</dbReference>
<evidence type="ECO:0000313" key="3">
    <source>
        <dbReference type="Proteomes" id="UP000197003"/>
    </source>
</evidence>
<dbReference type="InterPro" id="IPR039315">
    <property type="entry name" value="CheW"/>
</dbReference>
<dbReference type="Pfam" id="PF01584">
    <property type="entry name" value="CheW"/>
    <property type="match status" value="1"/>
</dbReference>
<dbReference type="InterPro" id="IPR002545">
    <property type="entry name" value="CheW-lke_dom"/>
</dbReference>
<dbReference type="Gene3D" id="2.30.30.40">
    <property type="entry name" value="SH3 Domains"/>
    <property type="match status" value="1"/>
</dbReference>
<dbReference type="OrthoDB" id="5292973at2"/>